<accession>A0A2P2JAL9</accession>
<feature type="disulfide bond" evidence="1">
    <location>
        <begin position="76"/>
        <end position="85"/>
    </location>
</feature>
<organism evidence="4">
    <name type="scientific">Rhizophora mucronata</name>
    <name type="common">Asiatic mangrove</name>
    <dbReference type="NCBI Taxonomy" id="61149"/>
    <lineage>
        <taxon>Eukaryota</taxon>
        <taxon>Viridiplantae</taxon>
        <taxon>Streptophyta</taxon>
        <taxon>Embryophyta</taxon>
        <taxon>Tracheophyta</taxon>
        <taxon>Spermatophyta</taxon>
        <taxon>Magnoliopsida</taxon>
        <taxon>eudicotyledons</taxon>
        <taxon>Gunneridae</taxon>
        <taxon>Pentapetalae</taxon>
        <taxon>rosids</taxon>
        <taxon>fabids</taxon>
        <taxon>Malpighiales</taxon>
        <taxon>Rhizophoraceae</taxon>
        <taxon>Rhizophora</taxon>
    </lineage>
</organism>
<dbReference type="InterPro" id="IPR039314">
    <property type="entry name" value="CP12-like"/>
</dbReference>
<evidence type="ECO:0000256" key="1">
    <source>
        <dbReference type="PIRSR" id="PIRSR639314-50"/>
    </source>
</evidence>
<evidence type="ECO:0000256" key="2">
    <source>
        <dbReference type="SAM" id="MobiDB-lite"/>
    </source>
</evidence>
<feature type="compositionally biased region" description="Basic and acidic residues" evidence="2">
    <location>
        <begin position="100"/>
        <end position="130"/>
    </location>
</feature>
<dbReference type="EMBL" id="GGEC01010051">
    <property type="protein sequence ID" value="MBW90534.1"/>
    <property type="molecule type" value="Transcribed_RNA"/>
</dbReference>
<keyword evidence="1" id="KW-1015">Disulfide bond</keyword>
<dbReference type="PANTHER" id="PTHR33921">
    <property type="entry name" value="CALVIN CYCLE PROTEIN CP12-2, CHLOROPLASTIC"/>
    <property type="match status" value="1"/>
</dbReference>
<feature type="region of interest" description="Disordered" evidence="2">
    <location>
        <begin position="96"/>
        <end position="130"/>
    </location>
</feature>
<dbReference type="PANTHER" id="PTHR33921:SF15">
    <property type="entry name" value="CALVIN CYCLE PROTEIN CP12-2, CHLOROPLASTIC"/>
    <property type="match status" value="1"/>
</dbReference>
<dbReference type="GO" id="GO:0009507">
    <property type="term" value="C:chloroplast"/>
    <property type="evidence" value="ECO:0007669"/>
    <property type="project" value="TreeGrafter"/>
</dbReference>
<name>A0A2P2JAL9_RHIMU</name>
<proteinExistence type="predicted"/>
<feature type="domain" description="CP12" evidence="3">
    <location>
        <begin position="61"/>
        <end position="130"/>
    </location>
</feature>
<dbReference type="InterPro" id="IPR003823">
    <property type="entry name" value="CP12_dom"/>
</dbReference>
<dbReference type="EMBL" id="GGEC01010050">
    <property type="protein sequence ID" value="MBW90533.1"/>
    <property type="molecule type" value="Transcribed_RNA"/>
</dbReference>
<reference evidence="4" key="1">
    <citation type="submission" date="2018-02" db="EMBL/GenBank/DDBJ databases">
        <title>Rhizophora mucronata_Transcriptome.</title>
        <authorList>
            <person name="Meera S.P."/>
            <person name="Sreeshan A."/>
            <person name="Augustine A."/>
        </authorList>
    </citation>
    <scope>NUCLEOTIDE SEQUENCE</scope>
    <source>
        <tissue evidence="4">Leaf</tissue>
    </source>
</reference>
<sequence>MATISGLNLSAAGAFAKAADTPKAQPVVKLNQTWAWRRRTYLVGSARRMQIRPVGAAPEGLSDKVAESIKNAEEACSGDPTSGECVAAWDEVEELSAAASHERDKKKGSDPLENYCKDNPETDECRTYDN</sequence>
<feature type="disulfide bond" evidence="1">
    <location>
        <begin position="116"/>
        <end position="125"/>
    </location>
</feature>
<evidence type="ECO:0000259" key="3">
    <source>
        <dbReference type="SMART" id="SM01093"/>
    </source>
</evidence>
<dbReference type="Pfam" id="PF02672">
    <property type="entry name" value="CP12"/>
    <property type="match status" value="1"/>
</dbReference>
<dbReference type="GO" id="GO:0080153">
    <property type="term" value="P:negative regulation of reductive pentose-phosphate cycle"/>
    <property type="evidence" value="ECO:0007669"/>
    <property type="project" value="TreeGrafter"/>
</dbReference>
<dbReference type="SMART" id="SM01093">
    <property type="entry name" value="CP12"/>
    <property type="match status" value="1"/>
</dbReference>
<dbReference type="AlphaFoldDB" id="A0A2P2JAL9"/>
<evidence type="ECO:0000313" key="4">
    <source>
        <dbReference type="EMBL" id="MBW90534.1"/>
    </source>
</evidence>
<protein>
    <submittedName>
        <fullName evidence="4">CP12 domain-containing family protein</fullName>
    </submittedName>
</protein>